<dbReference type="GO" id="GO:0008270">
    <property type="term" value="F:zinc ion binding"/>
    <property type="evidence" value="ECO:0007669"/>
    <property type="project" value="UniProtKB-KW"/>
</dbReference>
<dbReference type="PROSITE" id="PS50089">
    <property type="entry name" value="ZF_RING_2"/>
    <property type="match status" value="1"/>
</dbReference>
<keyword evidence="3" id="KW-0812">Transmembrane</keyword>
<reference evidence="5" key="1">
    <citation type="submission" date="2023-03" db="EMBL/GenBank/DDBJ databases">
        <title>Massive genome expansion in bonnet fungi (Mycena s.s.) driven by repeated elements and novel gene families across ecological guilds.</title>
        <authorList>
            <consortium name="Lawrence Berkeley National Laboratory"/>
            <person name="Harder C.B."/>
            <person name="Miyauchi S."/>
            <person name="Viragh M."/>
            <person name="Kuo A."/>
            <person name="Thoen E."/>
            <person name="Andreopoulos B."/>
            <person name="Lu D."/>
            <person name="Skrede I."/>
            <person name="Drula E."/>
            <person name="Henrissat B."/>
            <person name="Morin E."/>
            <person name="Kohler A."/>
            <person name="Barry K."/>
            <person name="LaButti K."/>
            <person name="Morin E."/>
            <person name="Salamov A."/>
            <person name="Lipzen A."/>
            <person name="Mereny Z."/>
            <person name="Hegedus B."/>
            <person name="Baldrian P."/>
            <person name="Stursova M."/>
            <person name="Weitz H."/>
            <person name="Taylor A."/>
            <person name="Grigoriev I.V."/>
            <person name="Nagy L.G."/>
            <person name="Martin F."/>
            <person name="Kauserud H."/>
        </authorList>
    </citation>
    <scope>NUCLEOTIDE SEQUENCE</scope>
    <source>
        <strain evidence="5">9284</strain>
    </source>
</reference>
<name>A0AAD7BRV7_9AGAR</name>
<feature type="domain" description="RING-type" evidence="4">
    <location>
        <begin position="185"/>
        <end position="239"/>
    </location>
</feature>
<evidence type="ECO:0000256" key="2">
    <source>
        <dbReference type="SAM" id="MobiDB-lite"/>
    </source>
</evidence>
<feature type="transmembrane region" description="Helical" evidence="3">
    <location>
        <begin position="47"/>
        <end position="67"/>
    </location>
</feature>
<protein>
    <recommendedName>
        <fullName evidence="4">RING-type domain-containing protein</fullName>
    </recommendedName>
</protein>
<evidence type="ECO:0000313" key="6">
    <source>
        <dbReference type="Proteomes" id="UP001221142"/>
    </source>
</evidence>
<gene>
    <name evidence="5" type="ORF">FB45DRAFT_1028782</name>
</gene>
<keyword evidence="1" id="KW-0862">Zinc</keyword>
<dbReference type="SMART" id="SM00184">
    <property type="entry name" value="RING"/>
    <property type="match status" value="1"/>
</dbReference>
<accession>A0AAD7BRV7</accession>
<dbReference type="Gene3D" id="3.30.40.10">
    <property type="entry name" value="Zinc/RING finger domain, C3HC4 (zinc finger)"/>
    <property type="match status" value="1"/>
</dbReference>
<keyword evidence="3" id="KW-1133">Transmembrane helix</keyword>
<comment type="caution">
    <text evidence="5">The sequence shown here is derived from an EMBL/GenBank/DDBJ whole genome shotgun (WGS) entry which is preliminary data.</text>
</comment>
<keyword evidence="6" id="KW-1185">Reference proteome</keyword>
<feature type="transmembrane region" description="Helical" evidence="3">
    <location>
        <begin position="79"/>
        <end position="100"/>
    </location>
</feature>
<evidence type="ECO:0000259" key="4">
    <source>
        <dbReference type="PROSITE" id="PS50089"/>
    </source>
</evidence>
<dbReference type="EMBL" id="JARKIF010000010">
    <property type="protein sequence ID" value="KAJ7628713.1"/>
    <property type="molecule type" value="Genomic_DNA"/>
</dbReference>
<sequence>MFTPSITSDPESFGASVAFVSGVICSQMLEFYLIYRGGRLRWIILRQYILLLAAFLLLLVLPVIIPSLPLDSFVYAVDLVWICLTVTELLLLLSPVLLQLHQRMQDIEERVGDNAVKAVLSRVSSSPEQFPLRNLETLEKTRIAHLLVPDLSIDESHGVQPRAFLRQPEDRIQLLREKARDHLKCCICFGFLCQPYILGCGHVFDISCLIHWLTDPKLLKEDPYDIFVVDLSKGCPICRAPLETSPISLFFLDGLQELFADAEDAVDRSRLQPRLRFVPLDTVYPEIARQRTLAGRQAIHYILRDGEPLDADEPLQQDPHPEAPPQHLLLPARPEPAAPQFDEEEPGRPAEP</sequence>
<evidence type="ECO:0000256" key="3">
    <source>
        <dbReference type="SAM" id="Phobius"/>
    </source>
</evidence>
<dbReference type="InterPro" id="IPR001841">
    <property type="entry name" value="Znf_RING"/>
</dbReference>
<dbReference type="SUPFAM" id="SSF57850">
    <property type="entry name" value="RING/U-box"/>
    <property type="match status" value="1"/>
</dbReference>
<keyword evidence="1" id="KW-0863">Zinc-finger</keyword>
<keyword evidence="1" id="KW-0479">Metal-binding</keyword>
<evidence type="ECO:0000313" key="5">
    <source>
        <dbReference type="EMBL" id="KAJ7628713.1"/>
    </source>
</evidence>
<proteinExistence type="predicted"/>
<feature type="transmembrane region" description="Helical" evidence="3">
    <location>
        <begin position="12"/>
        <end position="35"/>
    </location>
</feature>
<dbReference type="AlphaFoldDB" id="A0AAD7BRV7"/>
<dbReference type="InterPro" id="IPR013083">
    <property type="entry name" value="Znf_RING/FYVE/PHD"/>
</dbReference>
<organism evidence="5 6">
    <name type="scientific">Roridomyces roridus</name>
    <dbReference type="NCBI Taxonomy" id="1738132"/>
    <lineage>
        <taxon>Eukaryota</taxon>
        <taxon>Fungi</taxon>
        <taxon>Dikarya</taxon>
        <taxon>Basidiomycota</taxon>
        <taxon>Agaricomycotina</taxon>
        <taxon>Agaricomycetes</taxon>
        <taxon>Agaricomycetidae</taxon>
        <taxon>Agaricales</taxon>
        <taxon>Marasmiineae</taxon>
        <taxon>Mycenaceae</taxon>
        <taxon>Roridomyces</taxon>
    </lineage>
</organism>
<keyword evidence="3" id="KW-0472">Membrane</keyword>
<evidence type="ECO:0000256" key="1">
    <source>
        <dbReference type="PROSITE-ProRule" id="PRU00175"/>
    </source>
</evidence>
<feature type="region of interest" description="Disordered" evidence="2">
    <location>
        <begin position="309"/>
        <end position="352"/>
    </location>
</feature>
<dbReference type="Proteomes" id="UP001221142">
    <property type="component" value="Unassembled WGS sequence"/>
</dbReference>